<comment type="similarity">
    <text evidence="1 9">Belongs to the KdgT transporter family.</text>
</comment>
<evidence type="ECO:0000256" key="4">
    <source>
        <dbReference type="ARBA" id="ARBA00022597"/>
    </source>
</evidence>
<dbReference type="Proteomes" id="UP000001890">
    <property type="component" value="Chromosome"/>
</dbReference>
<feature type="transmembrane region" description="Helical" evidence="9">
    <location>
        <begin position="199"/>
        <end position="219"/>
    </location>
</feature>
<dbReference type="AlphaFoldDB" id="D2U8W6"/>
<evidence type="ECO:0000256" key="3">
    <source>
        <dbReference type="ARBA" id="ARBA00022475"/>
    </source>
</evidence>
<feature type="transmembrane region" description="Helical" evidence="9">
    <location>
        <begin position="35"/>
        <end position="56"/>
    </location>
</feature>
<feature type="transmembrane region" description="Helical" evidence="9">
    <location>
        <begin position="170"/>
        <end position="187"/>
    </location>
</feature>
<dbReference type="GO" id="GO:0005886">
    <property type="term" value="C:plasma membrane"/>
    <property type="evidence" value="ECO:0007669"/>
    <property type="project" value="UniProtKB-SubCell"/>
</dbReference>
<feature type="transmembrane region" description="Helical" evidence="9">
    <location>
        <begin position="141"/>
        <end position="164"/>
    </location>
</feature>
<feature type="transmembrane region" description="Helical" evidence="9">
    <location>
        <begin position="255"/>
        <end position="276"/>
    </location>
</feature>
<reference evidence="10 11" key="1">
    <citation type="journal article" date="2009" name="BMC Genomics">
        <title>The complete genome sequence of Xanthomonas albilineans provides new insights into the reductive genome evolution of the xylem-limited Xanthomonadaceae.</title>
        <authorList>
            <person name="Pieretti I."/>
            <person name="Royer M."/>
            <person name="Barbe V."/>
            <person name="Carrere S."/>
            <person name="Koebnik R."/>
            <person name="Cociancich S."/>
            <person name="Couloux A."/>
            <person name="Darrasse A."/>
            <person name="Gouzy J."/>
            <person name="Jacques M.A."/>
            <person name="Lauber E."/>
            <person name="Manceau C."/>
            <person name="Mangenot S."/>
            <person name="Poussier S."/>
            <person name="Segurens B."/>
            <person name="Szurek B."/>
            <person name="Verdier V."/>
            <person name="Arlat M."/>
            <person name="Rott P."/>
        </authorList>
    </citation>
    <scope>NUCLEOTIDE SEQUENCE [LARGE SCALE GENOMIC DNA]</scope>
    <source>
        <strain evidence="11">GPE PC73 / CFBP 7063</strain>
    </source>
</reference>
<sequence length="324" mass="32970">MQIKQTVERIPGGMMLIPLFLGATLHSVWPQVGTWFGGFTQGLVTGIVPILAVWFFCMGASIQLRAGGRVLRKSGVLLLTKIGVAWLVAVVGAHLLPPDGIEAGLWKGLSVLALVAAMDMTNGGLFASVMQQYGAPGEAGAVVLMSLESGPLVTMLILGSAGIATFEPRLLLGAVLPLLVGFGLGNLDPQLRTLFSRAVPALIPFFAFALGNTLDLHAIVEGGPAGILLGLLVVVVTGIPLLLADRLLGGGSGSAGIAASGTAGAAVATPALIAAMAPQFQATAPAATVLVATSVIVTSLLVPPLTALYARRIAPTPTEQDTSH</sequence>
<dbReference type="Pfam" id="PF03812">
    <property type="entry name" value="KdgT"/>
    <property type="match status" value="1"/>
</dbReference>
<evidence type="ECO:0000256" key="7">
    <source>
        <dbReference type="ARBA" id="ARBA00022989"/>
    </source>
</evidence>
<dbReference type="KEGG" id="xal:XALC_2048"/>
<keyword evidence="5 9" id="KW-0812">Transmembrane</keyword>
<dbReference type="STRING" id="380358.XALC_2048"/>
<dbReference type="PATRIC" id="fig|29447.3.peg.2009"/>
<comment type="catalytic activity">
    <reaction evidence="9">
        <text>2-dehydro-3-deoxy-D-gluconate(in) + H(+)(in) = 2-dehydro-3-deoxy-D-gluconate(out) + H(+)(out)</text>
        <dbReference type="Rhea" id="RHEA:29943"/>
        <dbReference type="ChEBI" id="CHEBI:15378"/>
        <dbReference type="ChEBI" id="CHEBI:57990"/>
    </reaction>
</comment>
<feature type="transmembrane region" description="Helical" evidence="9">
    <location>
        <begin position="282"/>
        <end position="302"/>
    </location>
</feature>
<keyword evidence="9" id="KW-0997">Cell inner membrane</keyword>
<evidence type="ECO:0000256" key="5">
    <source>
        <dbReference type="ARBA" id="ARBA00022692"/>
    </source>
</evidence>
<organism evidence="10 11">
    <name type="scientific">Xanthomonas albilineans (strain GPE PC73 / CFBP 7063)</name>
    <dbReference type="NCBI Taxonomy" id="380358"/>
    <lineage>
        <taxon>Bacteria</taxon>
        <taxon>Pseudomonadati</taxon>
        <taxon>Pseudomonadota</taxon>
        <taxon>Gammaproteobacteria</taxon>
        <taxon>Lysobacterales</taxon>
        <taxon>Lysobacteraceae</taxon>
        <taxon>Xanthomonas</taxon>
    </lineage>
</organism>
<evidence type="ECO:0000256" key="9">
    <source>
        <dbReference type="HAMAP-Rule" id="MF_00070"/>
    </source>
</evidence>
<evidence type="ECO:0000256" key="6">
    <source>
        <dbReference type="ARBA" id="ARBA00022847"/>
    </source>
</evidence>
<keyword evidence="6 9" id="KW-0769">Symport</keyword>
<accession>D2U8W6</accession>
<comment type="subcellular location">
    <subcellularLocation>
        <location evidence="9">Cell inner membrane</location>
        <topology evidence="9">Multi-pass membrane protein</topology>
    </subcellularLocation>
</comment>
<proteinExistence type="inferred from homology"/>
<comment type="function">
    <text evidence="9">Catalyzes the proton-dependent uptake of 2-keto-3-deoxygluconate (KDG) into the cell.</text>
</comment>
<name>D2U8W6_XANAP</name>
<feature type="transmembrane region" description="Helical" evidence="9">
    <location>
        <begin position="225"/>
        <end position="243"/>
    </location>
</feature>
<protein>
    <recommendedName>
        <fullName evidence="9">2-keto-3-deoxygluconate permease</fullName>
        <shortName evidence="9">KDG permease</shortName>
    </recommendedName>
</protein>
<dbReference type="InterPro" id="IPR004684">
    <property type="entry name" value="2keto-3dGluconate_permease"/>
</dbReference>
<dbReference type="HAMAP" id="MF_00070">
    <property type="entry name" value="KdgT"/>
    <property type="match status" value="1"/>
</dbReference>
<feature type="transmembrane region" description="Helical" evidence="9">
    <location>
        <begin position="76"/>
        <end position="96"/>
    </location>
</feature>
<keyword evidence="11" id="KW-1185">Reference proteome</keyword>
<feature type="transmembrane region" description="Helical" evidence="9">
    <location>
        <begin position="108"/>
        <end position="129"/>
    </location>
</feature>
<dbReference type="EMBL" id="FP565176">
    <property type="protein sequence ID" value="CBA16532.1"/>
    <property type="molecule type" value="Genomic_DNA"/>
</dbReference>
<evidence type="ECO:0000256" key="1">
    <source>
        <dbReference type="ARBA" id="ARBA00006430"/>
    </source>
</evidence>
<dbReference type="eggNOG" id="ENOG502Z7JT">
    <property type="taxonomic scope" value="Bacteria"/>
</dbReference>
<gene>
    <name evidence="9 10" type="primary">kdgT</name>
    <name evidence="10" type="ordered locus">XALc_2048</name>
</gene>
<feature type="transmembrane region" description="Helical" evidence="9">
    <location>
        <begin position="12"/>
        <end position="29"/>
    </location>
</feature>
<keyword evidence="4 9" id="KW-0762">Sugar transport</keyword>
<evidence type="ECO:0000313" key="11">
    <source>
        <dbReference type="Proteomes" id="UP000001890"/>
    </source>
</evidence>
<keyword evidence="8 9" id="KW-0472">Membrane</keyword>
<evidence type="ECO:0000256" key="8">
    <source>
        <dbReference type="ARBA" id="ARBA00023136"/>
    </source>
</evidence>
<dbReference type="GeneID" id="57877355"/>
<dbReference type="InterPro" id="IPR018395">
    <property type="entry name" value="2keto-3dGluconate_permease_sub"/>
</dbReference>
<dbReference type="GO" id="GO:0015649">
    <property type="term" value="F:2-keto-3-deoxygluconate:proton symporter activity"/>
    <property type="evidence" value="ECO:0007669"/>
    <property type="project" value="UniProtKB-UniRule"/>
</dbReference>
<evidence type="ECO:0000256" key="2">
    <source>
        <dbReference type="ARBA" id="ARBA00022448"/>
    </source>
</evidence>
<dbReference type="RefSeq" id="WP_012916532.1">
    <property type="nucleotide sequence ID" value="NC_013722.1"/>
</dbReference>
<dbReference type="OrthoDB" id="3185611at2"/>
<keyword evidence="3 9" id="KW-1003">Cell membrane</keyword>
<dbReference type="NCBIfam" id="TIGR00793">
    <property type="entry name" value="kdgT"/>
    <property type="match status" value="1"/>
</dbReference>
<keyword evidence="7 9" id="KW-1133">Transmembrane helix</keyword>
<evidence type="ECO:0000313" key="10">
    <source>
        <dbReference type="EMBL" id="CBA16532.1"/>
    </source>
</evidence>
<keyword evidence="2 9" id="KW-0813">Transport</keyword>